<dbReference type="EMBL" id="CAJOBC010009998">
    <property type="protein sequence ID" value="CAF4001779.1"/>
    <property type="molecule type" value="Genomic_DNA"/>
</dbReference>
<organism evidence="2 4">
    <name type="scientific">Didymodactylos carnosus</name>
    <dbReference type="NCBI Taxonomy" id="1234261"/>
    <lineage>
        <taxon>Eukaryota</taxon>
        <taxon>Metazoa</taxon>
        <taxon>Spiralia</taxon>
        <taxon>Gnathifera</taxon>
        <taxon>Rotifera</taxon>
        <taxon>Eurotatoria</taxon>
        <taxon>Bdelloidea</taxon>
        <taxon>Philodinida</taxon>
        <taxon>Philodinidae</taxon>
        <taxon>Didymodactylos</taxon>
    </lineage>
</organism>
<gene>
    <name evidence="2" type="ORF">GPM918_LOCUS25593</name>
    <name evidence="3" type="ORF">SRO942_LOCUS25599</name>
</gene>
<dbReference type="Gene3D" id="3.40.50.11350">
    <property type="match status" value="1"/>
</dbReference>
<sequence length="459" mass="52777">MQKYQYLRAACPQELKQLHVDELNDISFIEACKLYVRGAASGSTCDCKSKCATKHCPLVIIRFTYKYSIKIKTTTVKEHETLRITSSVNLADEIYLKIANIIPCKNISYARSAENNSAKIDILNTCSSDFFSVQSTLSAQEWLYNHQNPADCSTARIAVINNYAWSGMGSSIHQIVWTIAKVLEDNRIFVYATPGNWMWADCDEKNPNCFFIPVSNCKSSGEIDQGHSAKINHQKLHLCTAYSSFHTAYGASVISGNYGHYGSTVPPEPFSNQSFNWWRAQLAFYVTRFNKRVMEHVKRVSHEIFPQGIEHSRPLIALFIRRSDKVATGEMKKSYTLESYFDLFDSDARRASVRNLYLNSEDDDVFNEFHKNQHLVRYYRLFYLNQTRGYTFSSWLEESPERQSQISLAFLTDLYIESNADMHAGTLSSNWCRLIDEIRLSAGKTIPFYTPEQEYYQGF</sequence>
<accession>A0A814Z6C5</accession>
<evidence type="ECO:0000259" key="1">
    <source>
        <dbReference type="Pfam" id="PF19745"/>
    </source>
</evidence>
<dbReference type="EMBL" id="CAJNOQ010009993">
    <property type="protein sequence ID" value="CAF1239651.1"/>
    <property type="molecule type" value="Genomic_DNA"/>
</dbReference>
<evidence type="ECO:0000313" key="4">
    <source>
        <dbReference type="Proteomes" id="UP000663829"/>
    </source>
</evidence>
<dbReference type="InterPro" id="IPR045573">
    <property type="entry name" value="Fut8_N_cat"/>
</dbReference>
<name>A0A814Z6C5_9BILA</name>
<evidence type="ECO:0000313" key="2">
    <source>
        <dbReference type="EMBL" id="CAF1239651.1"/>
    </source>
</evidence>
<protein>
    <recommendedName>
        <fullName evidence="1">Alpha-(1,6)-fucosyltransferase N- and catalytic domain-containing protein</fullName>
    </recommendedName>
</protein>
<dbReference type="GO" id="GO:0046921">
    <property type="term" value="F:alpha-(1-&gt;6)-fucosyltransferase activity"/>
    <property type="evidence" value="ECO:0007669"/>
    <property type="project" value="TreeGrafter"/>
</dbReference>
<dbReference type="AlphaFoldDB" id="A0A814Z6C5"/>
<proteinExistence type="predicted"/>
<dbReference type="PANTHER" id="PTHR13132:SF29">
    <property type="entry name" value="ALPHA-(1,6)-FUCOSYLTRANSFERASE"/>
    <property type="match status" value="1"/>
</dbReference>
<dbReference type="Proteomes" id="UP000663829">
    <property type="component" value="Unassembled WGS sequence"/>
</dbReference>
<evidence type="ECO:0000313" key="3">
    <source>
        <dbReference type="EMBL" id="CAF4001779.1"/>
    </source>
</evidence>
<keyword evidence="4" id="KW-1185">Reference proteome</keyword>
<dbReference type="PANTHER" id="PTHR13132">
    <property type="entry name" value="ALPHA- 1,6 -FUCOSYLTRANSFERASE"/>
    <property type="match status" value="1"/>
</dbReference>
<reference evidence="2" key="1">
    <citation type="submission" date="2021-02" db="EMBL/GenBank/DDBJ databases">
        <authorList>
            <person name="Nowell W R."/>
        </authorList>
    </citation>
    <scope>NUCLEOTIDE SEQUENCE</scope>
</reference>
<dbReference type="GO" id="GO:0006487">
    <property type="term" value="P:protein N-linked glycosylation"/>
    <property type="evidence" value="ECO:0007669"/>
    <property type="project" value="TreeGrafter"/>
</dbReference>
<dbReference type="Proteomes" id="UP000681722">
    <property type="component" value="Unassembled WGS sequence"/>
</dbReference>
<comment type="caution">
    <text evidence="2">The sequence shown here is derived from an EMBL/GenBank/DDBJ whole genome shotgun (WGS) entry which is preliminary data.</text>
</comment>
<dbReference type="OrthoDB" id="2014825at2759"/>
<feature type="domain" description="Alpha-(1,6)-fucosyltransferase N- and catalytic" evidence="1">
    <location>
        <begin position="140"/>
        <end position="439"/>
    </location>
</feature>
<dbReference type="Pfam" id="PF19745">
    <property type="entry name" value="FUT8_N_cat"/>
    <property type="match status" value="1"/>
</dbReference>